<dbReference type="AlphaFoldDB" id="A0A226F3S6"/>
<dbReference type="GO" id="GO:0035861">
    <property type="term" value="C:site of double-strand break"/>
    <property type="evidence" value="ECO:0007669"/>
    <property type="project" value="TreeGrafter"/>
</dbReference>
<dbReference type="PANTHER" id="PTHR45873:SF1">
    <property type="entry name" value="DNA POLYMERASE ETA"/>
    <property type="match status" value="1"/>
</dbReference>
<dbReference type="GO" id="GO:0046872">
    <property type="term" value="F:metal ion binding"/>
    <property type="evidence" value="ECO:0007669"/>
    <property type="project" value="UniProtKB-KW"/>
</dbReference>
<evidence type="ECO:0000313" key="8">
    <source>
        <dbReference type="EMBL" id="OXA64433.1"/>
    </source>
</evidence>
<protein>
    <submittedName>
        <fullName evidence="8">DNA polymerase eta</fullName>
    </submittedName>
</protein>
<evidence type="ECO:0000259" key="7">
    <source>
        <dbReference type="PROSITE" id="PS50173"/>
    </source>
</evidence>
<accession>A0A226F3S6</accession>
<evidence type="ECO:0000256" key="1">
    <source>
        <dbReference type="ARBA" id="ARBA00004123"/>
    </source>
</evidence>
<organism evidence="8 9">
    <name type="scientific">Folsomia candida</name>
    <name type="common">Springtail</name>
    <dbReference type="NCBI Taxonomy" id="158441"/>
    <lineage>
        <taxon>Eukaryota</taxon>
        <taxon>Metazoa</taxon>
        <taxon>Ecdysozoa</taxon>
        <taxon>Arthropoda</taxon>
        <taxon>Hexapoda</taxon>
        <taxon>Collembola</taxon>
        <taxon>Entomobryomorpha</taxon>
        <taxon>Isotomoidea</taxon>
        <taxon>Isotomidae</taxon>
        <taxon>Proisotominae</taxon>
        <taxon>Folsomia</taxon>
    </lineage>
</organism>
<keyword evidence="2" id="KW-0808">Transferase</keyword>
<evidence type="ECO:0000256" key="4">
    <source>
        <dbReference type="ARBA" id="ARBA00022763"/>
    </source>
</evidence>
<evidence type="ECO:0000256" key="5">
    <source>
        <dbReference type="ARBA" id="ARBA00023204"/>
    </source>
</evidence>
<dbReference type="InterPro" id="IPR043128">
    <property type="entry name" value="Rev_trsase/Diguanyl_cyclase"/>
</dbReference>
<keyword evidence="3" id="KW-0479">Metal-binding</keyword>
<reference evidence="8 9" key="1">
    <citation type="submission" date="2015-12" db="EMBL/GenBank/DDBJ databases">
        <title>The genome of Folsomia candida.</title>
        <authorList>
            <person name="Faddeeva A."/>
            <person name="Derks M.F."/>
            <person name="Anvar Y."/>
            <person name="Smit S."/>
            <person name="Van Straalen N."/>
            <person name="Roelofs D."/>
        </authorList>
    </citation>
    <scope>NUCLEOTIDE SEQUENCE [LARGE SCALE GENOMIC DNA]</scope>
    <source>
        <strain evidence="8 9">VU population</strain>
        <tissue evidence="8">Whole body</tissue>
    </source>
</reference>
<evidence type="ECO:0000256" key="2">
    <source>
        <dbReference type="ARBA" id="ARBA00022679"/>
    </source>
</evidence>
<keyword evidence="5" id="KW-0234">DNA repair</keyword>
<dbReference type="InterPro" id="IPR043502">
    <property type="entry name" value="DNA/RNA_pol_sf"/>
</dbReference>
<dbReference type="PANTHER" id="PTHR45873">
    <property type="entry name" value="DNA POLYMERASE ETA"/>
    <property type="match status" value="1"/>
</dbReference>
<keyword evidence="4" id="KW-0227">DNA damage</keyword>
<evidence type="ECO:0000256" key="3">
    <source>
        <dbReference type="ARBA" id="ARBA00022723"/>
    </source>
</evidence>
<comment type="caution">
    <text evidence="8">The sequence shown here is derived from an EMBL/GenBank/DDBJ whole genome shotgun (WGS) entry which is preliminary data.</text>
</comment>
<sequence>MAVSTTPTSNPSVTPVIAFLDVDAFECQIWQRDNPSTRGRPCVVANATGRIVAVTHEAKEIGVSRSETPSLRAALKKCPNLTVFRKPNKWGKQDQEKCKKATWEIVSHIQTFLKTYTGGDVVLEVASSDEFYLDISGEVSRGIERRAEKISGDSKTPCPPLPIPKTVVWERAKQRKKGPFFYRLPYEVTKNDLGMFKNVKIYSYKNEERLMFGALLVETLCTYLKEKTQLELSGGVAKNKLLAKDLEAPKESRFRKFLALRDLLRVDYTKLEDVLGKAKAQQIASCGLGHCVEPVVSKICKDQIKCNKPADIRNFHRFKKVLRDLVSEVELVMQEQAKWHGRQAKLVRVEYKLGKTVEEHSEEKQGQGQQFDIEDSASILNLYDNMLKFFVELPKFSTDSVHFTELAIALKKFVPIMSGDKLCMSMENLVLAEKSITQPTLRLYCQPNGKTLAFEHTLLGAIRITSDLKYENHTTCDAQIPKLVEESELQSYVGFHLLQEFYTDTSCKRLIVDYTSYDIKKHHFFSKWLKEEKPQIEGLDDVQFVTFQGRLLRSLKTTLNQTFGEWETYAINIDNIIYLWDEKSVRTKSSFLPETAYMGELFEQIVSGRAPKNGGCIDGLEKVFPVQKVSFGSHKVLMMSNVDAQDSEGRFLQVQIQTDSNCYKRKNASLILEKNLKLWSQAVVSGCNWMVVGYKTFDNHITKIDTVGVDEFSPNAEDKEQCYDFLNRLLDWIKAHLPANEKLVKKFSWIPGKQQVMCHTIQEKEIEKLLVPKIYFPKD</sequence>
<dbReference type="GO" id="GO:0005634">
    <property type="term" value="C:nucleus"/>
    <property type="evidence" value="ECO:0007669"/>
    <property type="project" value="UniProtKB-SubCell"/>
</dbReference>
<keyword evidence="9" id="KW-1185">Reference proteome</keyword>
<dbReference type="Proteomes" id="UP000198287">
    <property type="component" value="Unassembled WGS sequence"/>
</dbReference>
<dbReference type="PROSITE" id="PS50173">
    <property type="entry name" value="UMUC"/>
    <property type="match status" value="1"/>
</dbReference>
<dbReference type="GO" id="GO:0005657">
    <property type="term" value="C:replication fork"/>
    <property type="evidence" value="ECO:0007669"/>
    <property type="project" value="TreeGrafter"/>
</dbReference>
<dbReference type="EMBL" id="LNIX01000001">
    <property type="protein sequence ID" value="OXA64433.1"/>
    <property type="molecule type" value="Genomic_DNA"/>
</dbReference>
<dbReference type="SUPFAM" id="SSF56672">
    <property type="entry name" value="DNA/RNA polymerases"/>
    <property type="match status" value="1"/>
</dbReference>
<dbReference type="InterPro" id="IPR001126">
    <property type="entry name" value="UmuC"/>
</dbReference>
<dbReference type="GO" id="GO:0006281">
    <property type="term" value="P:DNA repair"/>
    <property type="evidence" value="ECO:0007669"/>
    <property type="project" value="UniProtKB-KW"/>
</dbReference>
<keyword evidence="6" id="KW-0539">Nucleus</keyword>
<evidence type="ECO:0000313" key="9">
    <source>
        <dbReference type="Proteomes" id="UP000198287"/>
    </source>
</evidence>
<comment type="subcellular location">
    <subcellularLocation>
        <location evidence="1">Nucleus</location>
    </subcellularLocation>
</comment>
<dbReference type="Pfam" id="PF08652">
    <property type="entry name" value="RAI1"/>
    <property type="match status" value="1"/>
</dbReference>
<dbReference type="InterPro" id="IPR052230">
    <property type="entry name" value="DNA_polymerase_eta"/>
</dbReference>
<dbReference type="Gene3D" id="3.30.70.270">
    <property type="match status" value="1"/>
</dbReference>
<dbReference type="OrthoDB" id="5853397at2759"/>
<proteinExistence type="predicted"/>
<dbReference type="Gene3D" id="3.40.1170.60">
    <property type="match status" value="1"/>
</dbReference>
<dbReference type="InterPro" id="IPR013961">
    <property type="entry name" value="RAI1"/>
</dbReference>
<dbReference type="GO" id="GO:0042276">
    <property type="term" value="P:error-prone translesion synthesis"/>
    <property type="evidence" value="ECO:0007669"/>
    <property type="project" value="TreeGrafter"/>
</dbReference>
<dbReference type="GO" id="GO:0003887">
    <property type="term" value="F:DNA-directed DNA polymerase activity"/>
    <property type="evidence" value="ECO:0007669"/>
    <property type="project" value="TreeGrafter"/>
</dbReference>
<name>A0A226F3S6_FOLCA</name>
<gene>
    <name evidence="8" type="ORF">Fcan01_02031</name>
</gene>
<dbReference type="Pfam" id="PF00817">
    <property type="entry name" value="IMS"/>
    <property type="match status" value="1"/>
</dbReference>
<dbReference type="GO" id="GO:0009314">
    <property type="term" value="P:response to radiation"/>
    <property type="evidence" value="ECO:0007669"/>
    <property type="project" value="TreeGrafter"/>
</dbReference>
<dbReference type="STRING" id="158441.A0A226F3S6"/>
<feature type="domain" description="UmuC" evidence="7">
    <location>
        <begin position="17"/>
        <end position="244"/>
    </location>
</feature>
<evidence type="ECO:0000256" key="6">
    <source>
        <dbReference type="ARBA" id="ARBA00023242"/>
    </source>
</evidence>